<protein>
    <recommendedName>
        <fullName evidence="9">rRNA biogenesis protein RRP36</fullName>
    </recommendedName>
</protein>
<dbReference type="GO" id="GO:0000462">
    <property type="term" value="P:maturation of SSU-rRNA from tricistronic rRNA transcript (SSU-rRNA, 5.8S rRNA, LSU-rRNA)"/>
    <property type="evidence" value="ECO:0007669"/>
    <property type="project" value="TreeGrafter"/>
</dbReference>
<evidence type="ECO:0000313" key="12">
    <source>
        <dbReference type="Proteomes" id="UP000245884"/>
    </source>
</evidence>
<proteinExistence type="inferred from homology"/>
<feature type="region of interest" description="Disordered" evidence="10">
    <location>
        <begin position="357"/>
        <end position="439"/>
    </location>
</feature>
<feature type="compositionally biased region" description="Basic and acidic residues" evidence="10">
    <location>
        <begin position="149"/>
        <end position="160"/>
    </location>
</feature>
<dbReference type="Proteomes" id="UP000245884">
    <property type="component" value="Unassembled WGS sequence"/>
</dbReference>
<dbReference type="AlphaFoldDB" id="A0A316UMT5"/>
<dbReference type="EMBL" id="KZ819677">
    <property type="protein sequence ID" value="PWN25233.1"/>
    <property type="molecule type" value="Genomic_DNA"/>
</dbReference>
<evidence type="ECO:0000256" key="6">
    <source>
        <dbReference type="ARBA" id="ARBA00023242"/>
    </source>
</evidence>
<evidence type="ECO:0000256" key="2">
    <source>
        <dbReference type="ARBA" id="ARBA00009418"/>
    </source>
</evidence>
<dbReference type="OrthoDB" id="448446at2759"/>
<keyword evidence="3 9" id="KW-0690">Ribosome biogenesis</keyword>
<evidence type="ECO:0000256" key="1">
    <source>
        <dbReference type="ARBA" id="ARBA00004604"/>
    </source>
</evidence>
<accession>A0A316UMT5</accession>
<keyword evidence="4 9" id="KW-0698">rRNA processing</keyword>
<keyword evidence="12" id="KW-1185">Reference proteome</keyword>
<name>A0A316UMT5_9BASI</name>
<dbReference type="PANTHER" id="PTHR21738">
    <property type="entry name" value="RIBOSOMAL RNA PROCESSING PROTEIN 36 HOMOLOG"/>
    <property type="match status" value="1"/>
</dbReference>
<reference evidence="11 12" key="1">
    <citation type="journal article" date="2018" name="Mol. Biol. Evol.">
        <title>Broad Genomic Sampling Reveals a Smut Pathogenic Ancestry of the Fungal Clade Ustilaginomycotina.</title>
        <authorList>
            <person name="Kijpornyongpan T."/>
            <person name="Mondo S.J."/>
            <person name="Barry K."/>
            <person name="Sandor L."/>
            <person name="Lee J."/>
            <person name="Lipzen A."/>
            <person name="Pangilinan J."/>
            <person name="LaButti K."/>
            <person name="Hainaut M."/>
            <person name="Henrissat B."/>
            <person name="Grigoriev I.V."/>
            <person name="Spatafora J.W."/>
            <person name="Aime M.C."/>
        </authorList>
    </citation>
    <scope>NUCLEOTIDE SEQUENCE [LARGE SCALE GENOMIC DNA]</scope>
    <source>
        <strain evidence="11 12">MCA 5214</strain>
    </source>
</reference>
<feature type="compositionally biased region" description="Polar residues" evidence="10">
    <location>
        <begin position="221"/>
        <end position="238"/>
    </location>
</feature>
<comment type="subcellular location">
    <subcellularLocation>
        <location evidence="1 9">Nucleus</location>
        <location evidence="1 9">Nucleolus</location>
    </subcellularLocation>
</comment>
<dbReference type="STRING" id="1569628.A0A316UMT5"/>
<comment type="function">
    <text evidence="8 9">Component of the 90S pre-ribosome involved in the maturation of rRNAs. Required for early cleavages of the pre-RNAs in the 40S ribosomal subunit maturation pathway.</text>
</comment>
<dbReference type="Pfam" id="PF06102">
    <property type="entry name" value="RRP36"/>
    <property type="match status" value="1"/>
</dbReference>
<feature type="compositionally biased region" description="Acidic residues" evidence="10">
    <location>
        <begin position="120"/>
        <end position="131"/>
    </location>
</feature>
<dbReference type="GO" id="GO:0005730">
    <property type="term" value="C:nucleolus"/>
    <property type="evidence" value="ECO:0007669"/>
    <property type="project" value="UniProtKB-SubCell"/>
</dbReference>
<comment type="similarity">
    <text evidence="2 9">Belongs to the RRP36 family.</text>
</comment>
<organism evidence="11 12">
    <name type="scientific">Jaminaea rosea</name>
    <dbReference type="NCBI Taxonomy" id="1569628"/>
    <lineage>
        <taxon>Eukaryota</taxon>
        <taxon>Fungi</taxon>
        <taxon>Dikarya</taxon>
        <taxon>Basidiomycota</taxon>
        <taxon>Ustilaginomycotina</taxon>
        <taxon>Exobasidiomycetes</taxon>
        <taxon>Microstromatales</taxon>
        <taxon>Microstromatales incertae sedis</taxon>
        <taxon>Jaminaea</taxon>
    </lineage>
</organism>
<evidence type="ECO:0000256" key="4">
    <source>
        <dbReference type="ARBA" id="ARBA00022552"/>
    </source>
</evidence>
<feature type="region of interest" description="Disordered" evidence="10">
    <location>
        <begin position="271"/>
        <end position="345"/>
    </location>
</feature>
<feature type="region of interest" description="Disordered" evidence="10">
    <location>
        <begin position="1"/>
        <end position="239"/>
    </location>
</feature>
<feature type="compositionally biased region" description="Basic and acidic residues" evidence="10">
    <location>
        <begin position="184"/>
        <end position="193"/>
    </location>
</feature>
<evidence type="ECO:0000313" key="11">
    <source>
        <dbReference type="EMBL" id="PWN25233.1"/>
    </source>
</evidence>
<keyword evidence="7 9" id="KW-0687">Ribonucleoprotein</keyword>
<gene>
    <name evidence="11" type="ORF">BDZ90DRAFT_234431</name>
</gene>
<comment type="subunit">
    <text evidence="9">Associates with 90S and pre-40S pre-ribosomal particles.</text>
</comment>
<dbReference type="PANTHER" id="PTHR21738:SF0">
    <property type="entry name" value="RIBOSOMAL RNA PROCESSING PROTEIN 36 HOMOLOG"/>
    <property type="match status" value="1"/>
</dbReference>
<keyword evidence="5" id="KW-0175">Coiled coil</keyword>
<evidence type="ECO:0000256" key="7">
    <source>
        <dbReference type="ARBA" id="ARBA00023274"/>
    </source>
</evidence>
<dbReference type="InterPro" id="IPR009292">
    <property type="entry name" value="RRP36"/>
</dbReference>
<keyword evidence="6 9" id="KW-0539">Nucleus</keyword>
<feature type="compositionally biased region" description="Acidic residues" evidence="10">
    <location>
        <begin position="55"/>
        <end position="72"/>
    </location>
</feature>
<dbReference type="GeneID" id="37028841"/>
<evidence type="ECO:0000256" key="3">
    <source>
        <dbReference type="ARBA" id="ARBA00022517"/>
    </source>
</evidence>
<evidence type="ECO:0000256" key="9">
    <source>
        <dbReference type="RuleBase" id="RU368027"/>
    </source>
</evidence>
<dbReference type="RefSeq" id="XP_025359845.1">
    <property type="nucleotide sequence ID" value="XM_025507018.1"/>
</dbReference>
<sequence>MAPKARQWEQMSESESEGESSSGNGSSAGSHQSGTSSEGEEEGSRPTFAQFQGESDLEDDEDSDEEEDESESDASSRHDEEADSDDDGRQTEAQLRKQMASVPFGALVKARSKMAARDDDFGELSEEDEWAEDRARAAAATAKKSRSRPAADEDRRKQIKEQLAVQRGRRSTGGDEDGDTSGNARREHRDLAHRTNKHAPAEMSSRRPVSRKRSVVEAAGPSSSSLRDPRFSNLSGPSVNAGLFEKNYGFVNEARSQELSTLKQTLSKLRKLEANHAGPKATSNEALKIREERAQVEQALKRQEAKEAERSRRQRESEVMRRFKHENEERVKQGGKRFYLKDSAKRDMMLQDKFSRLASGKKGTAALAEGGTTPASSSSKALRKALDKRRKKNAAKERKALPFLEAGRRGAGQADGGERRRDGPPPAKRKRGVRGGGSK</sequence>
<feature type="compositionally biased region" description="Basic and acidic residues" evidence="10">
    <location>
        <begin position="287"/>
        <end position="332"/>
    </location>
</feature>
<feature type="compositionally biased region" description="Basic residues" evidence="10">
    <location>
        <begin position="381"/>
        <end position="393"/>
    </location>
</feature>
<evidence type="ECO:0000256" key="10">
    <source>
        <dbReference type="SAM" id="MobiDB-lite"/>
    </source>
</evidence>
<feature type="compositionally biased region" description="Low complexity" evidence="10">
    <location>
        <begin position="19"/>
        <end position="37"/>
    </location>
</feature>
<evidence type="ECO:0000256" key="5">
    <source>
        <dbReference type="ARBA" id="ARBA00023054"/>
    </source>
</evidence>
<dbReference type="GO" id="GO:0030686">
    <property type="term" value="C:90S preribosome"/>
    <property type="evidence" value="ECO:0007669"/>
    <property type="project" value="TreeGrafter"/>
</dbReference>
<evidence type="ECO:0000256" key="8">
    <source>
        <dbReference type="ARBA" id="ARBA00025053"/>
    </source>
</evidence>